<dbReference type="InterPro" id="IPR038727">
    <property type="entry name" value="NadR/Ttd14_AAA_dom"/>
</dbReference>
<dbReference type="SUPFAM" id="SSF52540">
    <property type="entry name" value="P-loop containing nucleoside triphosphate hydrolases"/>
    <property type="match status" value="1"/>
</dbReference>
<comment type="caution">
    <text evidence="2">The sequence shown here is derived from an EMBL/GenBank/DDBJ whole genome shotgun (WGS) entry which is preliminary data.</text>
</comment>
<evidence type="ECO:0000313" key="3">
    <source>
        <dbReference type="Proteomes" id="UP000332515"/>
    </source>
</evidence>
<proteinExistence type="predicted"/>
<protein>
    <submittedName>
        <fullName evidence="2">AAA family ATPase</fullName>
    </submittedName>
</protein>
<dbReference type="RefSeq" id="WP_153481355.1">
    <property type="nucleotide sequence ID" value="NZ_VWNA01000001.1"/>
</dbReference>
<evidence type="ECO:0000259" key="1">
    <source>
        <dbReference type="Pfam" id="PF13521"/>
    </source>
</evidence>
<dbReference type="Pfam" id="PF13521">
    <property type="entry name" value="AAA_28"/>
    <property type="match status" value="1"/>
</dbReference>
<dbReference type="AlphaFoldDB" id="A0A6A7Y6E9"/>
<dbReference type="Proteomes" id="UP000332515">
    <property type="component" value="Unassembled WGS sequence"/>
</dbReference>
<dbReference type="Gene3D" id="3.40.50.300">
    <property type="entry name" value="P-loop containing nucleotide triphosphate hydrolases"/>
    <property type="match status" value="1"/>
</dbReference>
<feature type="domain" description="NadR/Ttd14 AAA" evidence="1">
    <location>
        <begin position="20"/>
        <end position="181"/>
    </location>
</feature>
<keyword evidence="3" id="KW-1185">Reference proteome</keyword>
<dbReference type="EMBL" id="VWNA01000001">
    <property type="protein sequence ID" value="MQT13242.1"/>
    <property type="molecule type" value="Genomic_DNA"/>
</dbReference>
<evidence type="ECO:0000313" key="2">
    <source>
        <dbReference type="EMBL" id="MQT13242.1"/>
    </source>
</evidence>
<organism evidence="2 3">
    <name type="scientific">Segnochrobactrum spirostomi</name>
    <dbReference type="NCBI Taxonomy" id="2608987"/>
    <lineage>
        <taxon>Bacteria</taxon>
        <taxon>Pseudomonadati</taxon>
        <taxon>Pseudomonadota</taxon>
        <taxon>Alphaproteobacteria</taxon>
        <taxon>Hyphomicrobiales</taxon>
        <taxon>Segnochrobactraceae</taxon>
        <taxon>Segnochrobactrum</taxon>
    </lineage>
</organism>
<accession>A0A6A7Y6E9</accession>
<sequence>MTDPLGDEGSEVAAAADRFVVLTGASGGGKSTLLAELARRGFPTVAEPGRRIVERERAAGGSALPWIDLAAFARRAIGMAIEDRRAAAGKPGWIFFDRGLVDAAAALQHATGEPALGALYRRHRYHRRVFVAPPWPEIYGTDADRRHGFDAAVAESERLAACYPALGYETVPLPKSSVAARADFILKRLGQPD</sequence>
<reference evidence="2 3" key="1">
    <citation type="submission" date="2019-09" db="EMBL/GenBank/DDBJ databases">
        <title>Segnochrobactrum spirostomi gen. nov., sp. nov., isolated from the ciliate Spirostomum cf. yagiui and description of a novel family, Segnochrobactraceae fam. nov. within the order Rhizobiales of the class Alphaproteobacteria.</title>
        <authorList>
            <person name="Akter S."/>
            <person name="Shazib S.U.A."/>
            <person name="Shin M.K."/>
        </authorList>
    </citation>
    <scope>NUCLEOTIDE SEQUENCE [LARGE SCALE GENOMIC DNA]</scope>
    <source>
        <strain evidence="2 3">Sp-1</strain>
    </source>
</reference>
<gene>
    <name evidence="2" type="ORF">F0357_11425</name>
</gene>
<name>A0A6A7Y6E9_9HYPH</name>
<dbReference type="InterPro" id="IPR027417">
    <property type="entry name" value="P-loop_NTPase"/>
</dbReference>